<dbReference type="AlphaFoldDB" id="A0AAJ0HG61"/>
<name>A0AAJ0HG61_9PEZI</name>
<feature type="signal peptide" evidence="1">
    <location>
        <begin position="1"/>
        <end position="19"/>
    </location>
</feature>
<keyword evidence="1" id="KW-0732">Signal</keyword>
<proteinExistence type="predicted"/>
<reference evidence="2" key="1">
    <citation type="journal article" date="2023" name="Mol. Phylogenet. Evol.">
        <title>Genome-scale phylogeny and comparative genomics of the fungal order Sordariales.</title>
        <authorList>
            <person name="Hensen N."/>
            <person name="Bonometti L."/>
            <person name="Westerberg I."/>
            <person name="Brannstrom I.O."/>
            <person name="Guillou S."/>
            <person name="Cros-Aarteil S."/>
            <person name="Calhoun S."/>
            <person name="Haridas S."/>
            <person name="Kuo A."/>
            <person name="Mondo S."/>
            <person name="Pangilinan J."/>
            <person name="Riley R."/>
            <person name="LaButti K."/>
            <person name="Andreopoulos B."/>
            <person name="Lipzen A."/>
            <person name="Chen C."/>
            <person name="Yan M."/>
            <person name="Daum C."/>
            <person name="Ng V."/>
            <person name="Clum A."/>
            <person name="Steindorff A."/>
            <person name="Ohm R.A."/>
            <person name="Martin F."/>
            <person name="Silar P."/>
            <person name="Natvig D.O."/>
            <person name="Lalanne C."/>
            <person name="Gautier V."/>
            <person name="Ament-Velasquez S.L."/>
            <person name="Kruys A."/>
            <person name="Hutchinson M.I."/>
            <person name="Powell A.J."/>
            <person name="Barry K."/>
            <person name="Miller A.N."/>
            <person name="Grigoriev I.V."/>
            <person name="Debuchy R."/>
            <person name="Gladieux P."/>
            <person name="Hiltunen Thoren M."/>
            <person name="Johannesson H."/>
        </authorList>
    </citation>
    <scope>NUCLEOTIDE SEQUENCE</scope>
    <source>
        <strain evidence="2">CBS 955.72</strain>
    </source>
</reference>
<evidence type="ECO:0000256" key="1">
    <source>
        <dbReference type="SAM" id="SignalP"/>
    </source>
</evidence>
<accession>A0AAJ0HG61</accession>
<comment type="caution">
    <text evidence="2">The sequence shown here is derived from an EMBL/GenBank/DDBJ whole genome shotgun (WGS) entry which is preliminary data.</text>
</comment>
<gene>
    <name evidence="2" type="ORF">B0T25DRAFT_262257</name>
</gene>
<evidence type="ECO:0000313" key="2">
    <source>
        <dbReference type="EMBL" id="KAK3350217.1"/>
    </source>
</evidence>
<dbReference type="EMBL" id="JAUIQD010000005">
    <property type="protein sequence ID" value="KAK3350217.1"/>
    <property type="molecule type" value="Genomic_DNA"/>
</dbReference>
<sequence>MLLPTIFLVAVAWGRLSLAARDPVHDGGCQCAAVDYADAGSYLVDANNDGNFSYASEFSGNCSDAAIASILKDPDDNEYDCTSISPSPGQSVQISECDIPYYDMKSGTWQIFIKLPSNITVTRTFFLTVGAASTVVTTVRTHLPSCP</sequence>
<dbReference type="Proteomes" id="UP001275084">
    <property type="component" value="Unassembled WGS sequence"/>
</dbReference>
<organism evidence="2 3">
    <name type="scientific">Lasiosphaeria hispida</name>
    <dbReference type="NCBI Taxonomy" id="260671"/>
    <lineage>
        <taxon>Eukaryota</taxon>
        <taxon>Fungi</taxon>
        <taxon>Dikarya</taxon>
        <taxon>Ascomycota</taxon>
        <taxon>Pezizomycotina</taxon>
        <taxon>Sordariomycetes</taxon>
        <taxon>Sordariomycetidae</taxon>
        <taxon>Sordariales</taxon>
        <taxon>Lasiosphaeriaceae</taxon>
        <taxon>Lasiosphaeria</taxon>
    </lineage>
</organism>
<protein>
    <submittedName>
        <fullName evidence="2">Uncharacterized protein</fullName>
    </submittedName>
</protein>
<feature type="chain" id="PRO_5042511707" evidence="1">
    <location>
        <begin position="20"/>
        <end position="147"/>
    </location>
</feature>
<reference evidence="2" key="2">
    <citation type="submission" date="2023-06" db="EMBL/GenBank/DDBJ databases">
        <authorList>
            <consortium name="Lawrence Berkeley National Laboratory"/>
            <person name="Haridas S."/>
            <person name="Hensen N."/>
            <person name="Bonometti L."/>
            <person name="Westerberg I."/>
            <person name="Brannstrom I.O."/>
            <person name="Guillou S."/>
            <person name="Cros-Aarteil S."/>
            <person name="Calhoun S."/>
            <person name="Kuo A."/>
            <person name="Mondo S."/>
            <person name="Pangilinan J."/>
            <person name="Riley R."/>
            <person name="Labutti K."/>
            <person name="Andreopoulos B."/>
            <person name="Lipzen A."/>
            <person name="Chen C."/>
            <person name="Yanf M."/>
            <person name="Daum C."/>
            <person name="Ng V."/>
            <person name="Clum A."/>
            <person name="Steindorff A."/>
            <person name="Ohm R."/>
            <person name="Martin F."/>
            <person name="Silar P."/>
            <person name="Natvig D."/>
            <person name="Lalanne C."/>
            <person name="Gautier V."/>
            <person name="Ament-Velasquez S.L."/>
            <person name="Kruys A."/>
            <person name="Hutchinson M.I."/>
            <person name="Powell A.J."/>
            <person name="Barry K."/>
            <person name="Miller A.N."/>
            <person name="Grigoriev I.V."/>
            <person name="Debuchy R."/>
            <person name="Gladieux P."/>
            <person name="Thoren M.H."/>
            <person name="Johannesson H."/>
        </authorList>
    </citation>
    <scope>NUCLEOTIDE SEQUENCE</scope>
    <source>
        <strain evidence="2">CBS 955.72</strain>
    </source>
</reference>
<keyword evidence="3" id="KW-1185">Reference proteome</keyword>
<evidence type="ECO:0000313" key="3">
    <source>
        <dbReference type="Proteomes" id="UP001275084"/>
    </source>
</evidence>